<comment type="caution">
    <text evidence="2">The sequence shown here is derived from an EMBL/GenBank/DDBJ whole genome shotgun (WGS) entry which is preliminary data.</text>
</comment>
<gene>
    <name evidence="2" type="ORF">HBH26_19485</name>
</gene>
<keyword evidence="1" id="KW-0812">Transmembrane</keyword>
<feature type="transmembrane region" description="Helical" evidence="1">
    <location>
        <begin position="18"/>
        <end position="37"/>
    </location>
</feature>
<keyword evidence="1" id="KW-1133">Transmembrane helix</keyword>
<keyword evidence="1" id="KW-0472">Membrane</keyword>
<dbReference type="EMBL" id="JAAVJH010000030">
    <property type="protein sequence ID" value="NJR80756.1"/>
    <property type="molecule type" value="Genomic_DNA"/>
</dbReference>
<protein>
    <submittedName>
        <fullName evidence="2">Uncharacterized protein</fullName>
    </submittedName>
</protein>
<name>A0ABX1CVC9_9SPHN</name>
<keyword evidence="3" id="KW-1185">Reference proteome</keyword>
<evidence type="ECO:0000313" key="2">
    <source>
        <dbReference type="EMBL" id="NJR80756.1"/>
    </source>
</evidence>
<dbReference type="Proteomes" id="UP000732399">
    <property type="component" value="Unassembled WGS sequence"/>
</dbReference>
<accession>A0ABX1CVC9</accession>
<dbReference type="RefSeq" id="WP_168136262.1">
    <property type="nucleotide sequence ID" value="NZ_JAAVJH010000030.1"/>
</dbReference>
<organism evidence="2 3">
    <name type="scientific">Sphingomonas corticis</name>
    <dbReference type="NCBI Taxonomy" id="2722791"/>
    <lineage>
        <taxon>Bacteria</taxon>
        <taxon>Pseudomonadati</taxon>
        <taxon>Pseudomonadota</taxon>
        <taxon>Alphaproteobacteria</taxon>
        <taxon>Sphingomonadales</taxon>
        <taxon>Sphingomonadaceae</taxon>
        <taxon>Sphingomonas</taxon>
    </lineage>
</organism>
<reference evidence="2 3" key="1">
    <citation type="submission" date="2020-03" db="EMBL/GenBank/DDBJ databases">
        <authorList>
            <person name="Wang L."/>
            <person name="He N."/>
            <person name="Li Y."/>
            <person name="Fang Y."/>
            <person name="Zhang F."/>
        </authorList>
    </citation>
    <scope>NUCLEOTIDE SEQUENCE [LARGE SCALE GENOMIC DNA]</scope>
    <source>
        <strain evidence="2 3">36D10-4-7</strain>
    </source>
</reference>
<evidence type="ECO:0000313" key="3">
    <source>
        <dbReference type="Proteomes" id="UP000732399"/>
    </source>
</evidence>
<evidence type="ECO:0000256" key="1">
    <source>
        <dbReference type="SAM" id="Phobius"/>
    </source>
</evidence>
<proteinExistence type="predicted"/>
<sequence>MMGGAPTFEAAMILDRGTILAVSSLISLVLGVILLLAQVRTRLGSWATCWGAGTVMLGLAGSDRALEGVLPPSWLGRRR</sequence>